<dbReference type="PANTHER" id="PTHR34222:SF99">
    <property type="entry name" value="PROTEIN, PUTATIVE-RELATED"/>
    <property type="match status" value="1"/>
</dbReference>
<evidence type="ECO:0000313" key="2">
    <source>
        <dbReference type="EMBL" id="KAL0385834.1"/>
    </source>
</evidence>
<organism evidence="2">
    <name type="scientific">Sesamum radiatum</name>
    <name type="common">Black benniseed</name>
    <dbReference type="NCBI Taxonomy" id="300843"/>
    <lineage>
        <taxon>Eukaryota</taxon>
        <taxon>Viridiplantae</taxon>
        <taxon>Streptophyta</taxon>
        <taxon>Embryophyta</taxon>
        <taxon>Tracheophyta</taxon>
        <taxon>Spermatophyta</taxon>
        <taxon>Magnoliopsida</taxon>
        <taxon>eudicotyledons</taxon>
        <taxon>Gunneridae</taxon>
        <taxon>Pentapetalae</taxon>
        <taxon>asterids</taxon>
        <taxon>lamiids</taxon>
        <taxon>Lamiales</taxon>
        <taxon>Pedaliaceae</taxon>
        <taxon>Sesamum</taxon>
    </lineage>
</organism>
<feature type="region of interest" description="Disordered" evidence="1">
    <location>
        <begin position="65"/>
        <end position="109"/>
    </location>
</feature>
<gene>
    <name evidence="2" type="ORF">Sradi_2977700</name>
</gene>
<dbReference type="EMBL" id="JACGWJ010000012">
    <property type="protein sequence ID" value="KAL0385834.1"/>
    <property type="molecule type" value="Genomic_DNA"/>
</dbReference>
<dbReference type="PANTHER" id="PTHR34222">
    <property type="entry name" value="GAG_PRE-INTEGRS DOMAIN-CONTAINING PROTEIN"/>
    <property type="match status" value="1"/>
</dbReference>
<sequence length="163" mass="18234">MPQGSCGASKAVSEINLADQLMQFSMGLNESYDHVRNQILMMDPLPTVSKAYSMILRVQKQKEINAGSSNPFPDMAMQVKFNGPKPSQKKKGPTDKREEKNTASTNRVLSAIEEEESAQNDIVEQANSQIIKTELHRFLRREAPEMAGSINENYEDFSNGSKH</sequence>
<protein>
    <submittedName>
        <fullName evidence="2">Uncharacterized protein</fullName>
    </submittedName>
</protein>
<dbReference type="AlphaFoldDB" id="A0AAW2S184"/>
<feature type="compositionally biased region" description="Basic and acidic residues" evidence="1">
    <location>
        <begin position="92"/>
        <end position="101"/>
    </location>
</feature>
<comment type="caution">
    <text evidence="2">The sequence shown here is derived from an EMBL/GenBank/DDBJ whole genome shotgun (WGS) entry which is preliminary data.</text>
</comment>
<reference evidence="2" key="1">
    <citation type="submission" date="2020-06" db="EMBL/GenBank/DDBJ databases">
        <authorList>
            <person name="Li T."/>
            <person name="Hu X."/>
            <person name="Zhang T."/>
            <person name="Song X."/>
            <person name="Zhang H."/>
            <person name="Dai N."/>
            <person name="Sheng W."/>
            <person name="Hou X."/>
            <person name="Wei L."/>
        </authorList>
    </citation>
    <scope>NUCLEOTIDE SEQUENCE</scope>
    <source>
        <strain evidence="2">G02</strain>
        <tissue evidence="2">Leaf</tissue>
    </source>
</reference>
<name>A0AAW2S184_SESRA</name>
<proteinExistence type="predicted"/>
<evidence type="ECO:0000256" key="1">
    <source>
        <dbReference type="SAM" id="MobiDB-lite"/>
    </source>
</evidence>
<reference evidence="2" key="2">
    <citation type="journal article" date="2024" name="Plant">
        <title>Genomic evolution and insights into agronomic trait innovations of Sesamum species.</title>
        <authorList>
            <person name="Miao H."/>
            <person name="Wang L."/>
            <person name="Qu L."/>
            <person name="Liu H."/>
            <person name="Sun Y."/>
            <person name="Le M."/>
            <person name="Wang Q."/>
            <person name="Wei S."/>
            <person name="Zheng Y."/>
            <person name="Lin W."/>
            <person name="Duan Y."/>
            <person name="Cao H."/>
            <person name="Xiong S."/>
            <person name="Wang X."/>
            <person name="Wei L."/>
            <person name="Li C."/>
            <person name="Ma Q."/>
            <person name="Ju M."/>
            <person name="Zhao R."/>
            <person name="Li G."/>
            <person name="Mu C."/>
            <person name="Tian Q."/>
            <person name="Mei H."/>
            <person name="Zhang T."/>
            <person name="Gao T."/>
            <person name="Zhang H."/>
        </authorList>
    </citation>
    <scope>NUCLEOTIDE SEQUENCE</scope>
    <source>
        <strain evidence="2">G02</strain>
    </source>
</reference>
<accession>A0AAW2S184</accession>